<name>A0AB34PFK2_9PORP</name>
<sequence length="231" mass="24986">MLQSTDSHASFCNRNKPNLTILLKGENSISSKEKGAMLLEESTYITGEGNLSISSDKGSAILLNKGNTTLTIQGCTVSAVGDSWGISGGDGKRNETLNIVNEARLRAKGFHGAIVDIAELKGDYVITKPEGAYFDRERHAVFDKEGNVAKGEVEIVSQGDSSSKQIALPVRVYAHKQNLYISLLQREVIRIYSIEGSLLRVQALGPGDHCLSLPEGICIIQLGRQSLKTIQ</sequence>
<organism evidence="1 2">
    <name type="scientific">Porphyromonas crevioricanis</name>
    <dbReference type="NCBI Taxonomy" id="393921"/>
    <lineage>
        <taxon>Bacteria</taxon>
        <taxon>Pseudomonadati</taxon>
        <taxon>Bacteroidota</taxon>
        <taxon>Bacteroidia</taxon>
        <taxon>Bacteroidales</taxon>
        <taxon>Porphyromonadaceae</taxon>
        <taxon>Porphyromonas</taxon>
    </lineage>
</organism>
<gene>
    <name evidence="1" type="ORF">HQ38_08580</name>
</gene>
<reference evidence="1 2" key="1">
    <citation type="submission" date="2014-08" db="EMBL/GenBank/DDBJ databases">
        <title>Porphyromonas crevioricanis strain:COT-253_OH1447 Genome sequencing.</title>
        <authorList>
            <person name="Wallis C."/>
            <person name="Deusch O."/>
            <person name="O'Flynn C."/>
            <person name="Davis I."/>
            <person name="Jospin G."/>
            <person name="Darling A.E."/>
            <person name="Coil D.A."/>
            <person name="Alexiev A."/>
            <person name="Horsfall A."/>
            <person name="Kirkwood N."/>
            <person name="Harris S."/>
            <person name="Eisen J.A."/>
        </authorList>
    </citation>
    <scope>NUCLEOTIDE SEQUENCE [LARGE SCALE GENOMIC DNA]</scope>
    <source>
        <strain evidence="2">COT-253 OH1447</strain>
    </source>
</reference>
<dbReference type="RefSeq" id="WP_036890243.1">
    <property type="nucleotide sequence ID" value="NZ_JQJC01000023.1"/>
</dbReference>
<protein>
    <submittedName>
        <fullName evidence="1">Uncharacterized protein</fullName>
    </submittedName>
</protein>
<evidence type="ECO:0000313" key="1">
    <source>
        <dbReference type="EMBL" id="KGN93806.1"/>
    </source>
</evidence>
<dbReference type="Proteomes" id="UP000030136">
    <property type="component" value="Unassembled WGS sequence"/>
</dbReference>
<proteinExistence type="predicted"/>
<evidence type="ECO:0000313" key="2">
    <source>
        <dbReference type="Proteomes" id="UP000030136"/>
    </source>
</evidence>
<comment type="caution">
    <text evidence="1">The sequence shown here is derived from an EMBL/GenBank/DDBJ whole genome shotgun (WGS) entry which is preliminary data.</text>
</comment>
<dbReference type="AlphaFoldDB" id="A0AB34PFK2"/>
<dbReference type="EMBL" id="JQJC01000023">
    <property type="protein sequence ID" value="KGN93806.1"/>
    <property type="molecule type" value="Genomic_DNA"/>
</dbReference>
<accession>A0AB34PFK2</accession>